<dbReference type="SUPFAM" id="SSF52402">
    <property type="entry name" value="Adenine nucleotide alpha hydrolases-like"/>
    <property type="match status" value="1"/>
</dbReference>
<dbReference type="Proteomes" id="UP000246058">
    <property type="component" value="Chromosome"/>
</dbReference>
<reference evidence="2 3" key="1">
    <citation type="submission" date="2018-05" db="EMBL/GenBank/DDBJ databases">
        <title>Complete Genome Sequence of Methylobacterium sp. 17Sr1-43.</title>
        <authorList>
            <person name="Srinivasan S."/>
        </authorList>
    </citation>
    <scope>NUCLEOTIDE SEQUENCE [LARGE SCALE GENOMIC DNA]</scope>
    <source>
        <strain evidence="2 3">17Sr1-43</strain>
    </source>
</reference>
<name>A0A2U8VVJ9_9HYPH</name>
<organism evidence="2 3">
    <name type="scientific">Methylobacterium radiodurans</name>
    <dbReference type="NCBI Taxonomy" id="2202828"/>
    <lineage>
        <taxon>Bacteria</taxon>
        <taxon>Pseudomonadati</taxon>
        <taxon>Pseudomonadota</taxon>
        <taxon>Alphaproteobacteria</taxon>
        <taxon>Hyphomicrobiales</taxon>
        <taxon>Methylobacteriaceae</taxon>
        <taxon>Methylobacterium</taxon>
    </lineage>
</organism>
<evidence type="ECO:0000259" key="1">
    <source>
        <dbReference type="Pfam" id="PF00582"/>
    </source>
</evidence>
<keyword evidence="3" id="KW-1185">Reference proteome</keyword>
<dbReference type="CDD" id="cd00293">
    <property type="entry name" value="USP-like"/>
    <property type="match status" value="1"/>
</dbReference>
<evidence type="ECO:0000313" key="3">
    <source>
        <dbReference type="Proteomes" id="UP000246058"/>
    </source>
</evidence>
<evidence type="ECO:0000313" key="2">
    <source>
        <dbReference type="EMBL" id="AWN37829.1"/>
    </source>
</evidence>
<dbReference type="InterPro" id="IPR006016">
    <property type="entry name" value="UspA"/>
</dbReference>
<feature type="domain" description="UspA" evidence="1">
    <location>
        <begin position="169"/>
        <end position="286"/>
    </location>
</feature>
<gene>
    <name evidence="2" type="ORF">DK427_20570</name>
</gene>
<dbReference type="OrthoDB" id="9804721at2"/>
<dbReference type="Gene3D" id="3.40.50.12370">
    <property type="match status" value="1"/>
</dbReference>
<proteinExistence type="predicted"/>
<sequence>MKTLLVPVALHDALPSVFETTRLVAQRFGSLIEGVSLRPALAEYVPVDMVGGMTWLRDEEADRAEAEEAGARFIAFMDRAGIPRHARDGLCTPENVAGAGPRYRWRQDVPAGDGFLGQYARLFSMTIVGRPGSQDASPSMATFETALFEGGRPILLAPPTAPAALGRAILIAWNGSTETARAVAFAMPFLHAAERVRVLSVEGGTVPGPSAEDLARALACEGIAADHRALPAGRRTPGETFLAEAKDFDCDLLIKGAYTQSRLRQMIFGGPTSHLLAHADLPVLMAH</sequence>
<dbReference type="KEGG" id="meti:DK427_20570"/>
<protein>
    <submittedName>
        <fullName evidence="2">Universal stress protein</fullName>
    </submittedName>
</protein>
<dbReference type="Pfam" id="PF00582">
    <property type="entry name" value="Usp"/>
    <property type="match status" value="1"/>
</dbReference>
<accession>A0A2U8VVJ9</accession>
<dbReference type="EMBL" id="CP029551">
    <property type="protein sequence ID" value="AWN37829.1"/>
    <property type="molecule type" value="Genomic_DNA"/>
</dbReference>
<dbReference type="RefSeq" id="WP_109952931.1">
    <property type="nucleotide sequence ID" value="NZ_CP029551.1"/>
</dbReference>
<dbReference type="AlphaFoldDB" id="A0A2U8VVJ9"/>